<name>A0A1H4A1L5_9BACT</name>
<dbReference type="EC" id="4.6.1.17" evidence="3 7"/>
<sequence>MNFNHFDDDGQAIMVDVSNKKKTMRTAIASSVVLMKRETLRAIMEGDMRKGDVLGVARLAGISACKKTPDLIPLSHPLAIHHAAIDFECDLETGVVKVRATVRAFERTGMEMEAMVAASLAALTIYDMCKGVEKGIEINNVTLEYKEGGKSGIYKKSA</sequence>
<dbReference type="GO" id="GO:0006777">
    <property type="term" value="P:Mo-molybdopterin cofactor biosynthetic process"/>
    <property type="evidence" value="ECO:0007669"/>
    <property type="project" value="UniProtKB-UniRule"/>
</dbReference>
<evidence type="ECO:0000256" key="7">
    <source>
        <dbReference type="HAMAP-Rule" id="MF_01224"/>
    </source>
</evidence>
<dbReference type="OrthoDB" id="9794429at2"/>
<feature type="domain" description="Molybdopterin cofactor biosynthesis C (MoaC)" evidence="8">
    <location>
        <begin position="14"/>
        <end position="149"/>
    </location>
</feature>
<dbReference type="SUPFAM" id="SSF55040">
    <property type="entry name" value="Molybdenum cofactor biosynthesis protein C, MoaC"/>
    <property type="match status" value="1"/>
</dbReference>
<evidence type="ECO:0000256" key="6">
    <source>
        <dbReference type="ARBA" id="ARBA00055087"/>
    </source>
</evidence>
<keyword evidence="5 7" id="KW-0456">Lyase</keyword>
<evidence type="ECO:0000313" key="10">
    <source>
        <dbReference type="Proteomes" id="UP000199409"/>
    </source>
</evidence>
<evidence type="ECO:0000256" key="3">
    <source>
        <dbReference type="ARBA" id="ARBA00012575"/>
    </source>
</evidence>
<comment type="similarity">
    <text evidence="7">Belongs to the MoaC family.</text>
</comment>
<dbReference type="InterPro" id="IPR023045">
    <property type="entry name" value="MoaC"/>
</dbReference>
<dbReference type="InterPro" id="IPR002820">
    <property type="entry name" value="Mopterin_CF_biosynth-C_dom"/>
</dbReference>
<organism evidence="9 10">
    <name type="scientific">Desulfuromusa kysingii</name>
    <dbReference type="NCBI Taxonomy" id="37625"/>
    <lineage>
        <taxon>Bacteria</taxon>
        <taxon>Pseudomonadati</taxon>
        <taxon>Thermodesulfobacteriota</taxon>
        <taxon>Desulfuromonadia</taxon>
        <taxon>Desulfuromonadales</taxon>
        <taxon>Geopsychrobacteraceae</taxon>
        <taxon>Desulfuromusa</taxon>
    </lineage>
</organism>
<dbReference type="UniPathway" id="UPA00344"/>
<comment type="catalytic activity">
    <reaction evidence="1 7">
        <text>(8S)-3',8-cyclo-7,8-dihydroguanosine 5'-triphosphate = cyclic pyranopterin phosphate + diphosphate</text>
        <dbReference type="Rhea" id="RHEA:49580"/>
        <dbReference type="ChEBI" id="CHEBI:33019"/>
        <dbReference type="ChEBI" id="CHEBI:59648"/>
        <dbReference type="ChEBI" id="CHEBI:131766"/>
        <dbReference type="EC" id="4.6.1.17"/>
    </reaction>
</comment>
<dbReference type="NCBIfam" id="TIGR00581">
    <property type="entry name" value="moaC"/>
    <property type="match status" value="1"/>
</dbReference>
<dbReference type="AlphaFoldDB" id="A0A1H4A1L5"/>
<proteinExistence type="inferred from homology"/>
<dbReference type="CDD" id="cd01420">
    <property type="entry name" value="MoaC_PE"/>
    <property type="match status" value="1"/>
</dbReference>
<keyword evidence="10" id="KW-1185">Reference proteome</keyword>
<gene>
    <name evidence="7" type="primary">moaC</name>
    <name evidence="9" type="ORF">SAMN05660420_01764</name>
</gene>
<evidence type="ECO:0000256" key="5">
    <source>
        <dbReference type="ARBA" id="ARBA00023239"/>
    </source>
</evidence>
<evidence type="ECO:0000259" key="8">
    <source>
        <dbReference type="Pfam" id="PF01967"/>
    </source>
</evidence>
<feature type="binding site" evidence="7">
    <location>
        <begin position="74"/>
        <end position="76"/>
    </location>
    <ligand>
        <name>substrate</name>
    </ligand>
</feature>
<dbReference type="Pfam" id="PF01967">
    <property type="entry name" value="MoaC"/>
    <property type="match status" value="1"/>
</dbReference>
<dbReference type="HAMAP" id="MF_01224_B">
    <property type="entry name" value="MoaC_B"/>
    <property type="match status" value="1"/>
</dbReference>
<evidence type="ECO:0000256" key="4">
    <source>
        <dbReference type="ARBA" id="ARBA00023150"/>
    </source>
</evidence>
<feature type="active site" evidence="7">
    <location>
        <position position="127"/>
    </location>
</feature>
<dbReference type="STRING" id="37625.SAMN05660420_01764"/>
<dbReference type="RefSeq" id="WP_092346923.1">
    <property type="nucleotide sequence ID" value="NZ_FNQN01000004.1"/>
</dbReference>
<evidence type="ECO:0000256" key="2">
    <source>
        <dbReference type="ARBA" id="ARBA00005046"/>
    </source>
</evidence>
<dbReference type="GO" id="GO:0061799">
    <property type="term" value="F:cyclic pyranopterin monophosphate synthase activity"/>
    <property type="evidence" value="ECO:0007669"/>
    <property type="project" value="UniProtKB-UniRule"/>
</dbReference>
<evidence type="ECO:0000313" key="9">
    <source>
        <dbReference type="EMBL" id="SEA29866.1"/>
    </source>
</evidence>
<dbReference type="InterPro" id="IPR036522">
    <property type="entry name" value="MoaC_sf"/>
</dbReference>
<keyword evidence="4 7" id="KW-0501">Molybdenum cofactor biosynthesis</keyword>
<comment type="function">
    <text evidence="6 7">Catalyzes the conversion of (8S)-3',8-cyclo-7,8-dihydroguanosine 5'-triphosphate to cyclic pyranopterin monophosphate (cPMP).</text>
</comment>
<comment type="subunit">
    <text evidence="7">Homohexamer; trimer of dimers.</text>
</comment>
<comment type="pathway">
    <text evidence="2 7">Cofactor biosynthesis; molybdopterin biosynthesis.</text>
</comment>
<feature type="binding site" evidence="7">
    <location>
        <begin position="112"/>
        <end position="113"/>
    </location>
    <ligand>
        <name>substrate</name>
    </ligand>
</feature>
<protein>
    <recommendedName>
        <fullName evidence="3 7">Cyclic pyranopterin monophosphate synthase</fullName>
        <ecNumber evidence="3 7">4.6.1.17</ecNumber>
    </recommendedName>
    <alternativeName>
        <fullName evidence="7">Molybdenum cofactor biosynthesis protein C</fullName>
    </alternativeName>
</protein>
<dbReference type="Proteomes" id="UP000199409">
    <property type="component" value="Unassembled WGS sequence"/>
</dbReference>
<dbReference type="NCBIfam" id="NF006870">
    <property type="entry name" value="PRK09364.1"/>
    <property type="match status" value="1"/>
</dbReference>
<accession>A0A1H4A1L5</accession>
<dbReference type="EMBL" id="FNQN01000004">
    <property type="protein sequence ID" value="SEA29866.1"/>
    <property type="molecule type" value="Genomic_DNA"/>
</dbReference>
<reference evidence="9 10" key="1">
    <citation type="submission" date="2016-10" db="EMBL/GenBank/DDBJ databases">
        <authorList>
            <person name="de Groot N.N."/>
        </authorList>
    </citation>
    <scope>NUCLEOTIDE SEQUENCE [LARGE SCALE GENOMIC DNA]</scope>
    <source>
        <strain evidence="9 10">DSM 7343</strain>
    </source>
</reference>
<dbReference type="InterPro" id="IPR047594">
    <property type="entry name" value="MoaC_bact/euk"/>
</dbReference>
<evidence type="ECO:0000256" key="1">
    <source>
        <dbReference type="ARBA" id="ARBA00001637"/>
    </source>
</evidence>
<dbReference type="Gene3D" id="3.30.70.640">
    <property type="entry name" value="Molybdopterin cofactor biosynthesis C (MoaC) domain"/>
    <property type="match status" value="1"/>
</dbReference>